<evidence type="ECO:0000259" key="6">
    <source>
        <dbReference type="Pfam" id="PF13178"/>
    </source>
</evidence>
<feature type="region of interest" description="Disordered" evidence="5">
    <location>
        <begin position="1"/>
        <end position="42"/>
    </location>
</feature>
<keyword evidence="1" id="KW-0112">Calmodulin-binding</keyword>
<dbReference type="InterPro" id="IPR000048">
    <property type="entry name" value="IQ_motif_EF-hand-BS"/>
</dbReference>
<feature type="compositionally biased region" description="Basic residues" evidence="5">
    <location>
        <begin position="1"/>
        <end position="18"/>
    </location>
</feature>
<feature type="compositionally biased region" description="Low complexity" evidence="5">
    <location>
        <begin position="336"/>
        <end position="358"/>
    </location>
</feature>
<evidence type="ECO:0000313" key="7">
    <source>
        <dbReference type="EMBL" id="KAJ9679271.1"/>
    </source>
</evidence>
<evidence type="ECO:0000256" key="1">
    <source>
        <dbReference type="ARBA" id="ARBA00022860"/>
    </source>
</evidence>
<comment type="function">
    <text evidence="4">May be involved in cooperative interactions with calmodulins or calmodulin-like proteins. Recruits calmodulin proteins to microtubules, thus being a potential scaffold in cellular signaling and trafficking. May associate with nucleic acids and regulate gene expression at the transcriptional or post-transcriptional level.</text>
</comment>
<comment type="similarity">
    <text evidence="2">Belongs to the IQD family.</text>
</comment>
<dbReference type="GO" id="GO:0005516">
    <property type="term" value="F:calmodulin binding"/>
    <property type="evidence" value="ECO:0007669"/>
    <property type="project" value="UniProtKB-KW"/>
</dbReference>
<reference evidence="7 8" key="1">
    <citation type="journal article" date="2023" name="BMC Biotechnol.">
        <title>Vitis rotundifolia cv Carlos genome sequencing.</title>
        <authorList>
            <person name="Huff M."/>
            <person name="Hulse-Kemp A."/>
            <person name="Scheffler B."/>
            <person name="Youngblood R."/>
            <person name="Simpson S."/>
            <person name="Babiker E."/>
            <person name="Staton M."/>
        </authorList>
    </citation>
    <scope>NUCLEOTIDE SEQUENCE [LARGE SCALE GENOMIC DNA]</scope>
    <source>
        <tissue evidence="7">Leaf</tissue>
    </source>
</reference>
<dbReference type="Pfam" id="PF00612">
    <property type="entry name" value="IQ"/>
    <property type="match status" value="2"/>
</dbReference>
<dbReference type="EMBL" id="JARBHA010000016">
    <property type="protein sequence ID" value="KAJ9679271.1"/>
    <property type="molecule type" value="Genomic_DNA"/>
</dbReference>
<feature type="region of interest" description="Disordered" evidence="5">
    <location>
        <begin position="238"/>
        <end position="293"/>
    </location>
</feature>
<sequence length="452" mass="49755">MGKKSGWFRRLFAGKKSKSSPAAESVGSDSKQAKNKKKWSILGSGNAEEIKEEASKEVETRISCAEPQSGSQVDASRHAITVAAAAAAVAEAAVAAAQAAAEVVRLTNSGKCSGSGRRRMDVAAVIIQSAFRGYLARRALKALKALVKLQALVRGHIVRKRSADMLRRMQALARVQARARASRARAILESSHSTRRFSLSHHMRWGSNPNISDIFNREKSQQDSSWLEQWMEECSWNDRRRDSSLKTGDPDHHDDESRDKILEVDTCKPDPNSMGSKRMHQKSTPQFSSYYTKPQKPISCQSMGRAPSSLSSLQCPFEVDEAAVYTADNSPQAFPSLTRLGSSSARRRSTTALTPPRTDCSTNFFSDHPKYMANTQSSQAKVRSQSAPRLRLNFEKLGSSKRSFHGCWDPNSSPNKSIINKGRSGSGPGCLDRVGSSTRLSCREIEQFQTLI</sequence>
<feature type="compositionally biased region" description="Polar residues" evidence="5">
    <location>
        <begin position="282"/>
        <end position="293"/>
    </location>
</feature>
<feature type="domain" description="DUF4005" evidence="6">
    <location>
        <begin position="346"/>
        <end position="413"/>
    </location>
</feature>
<dbReference type="CDD" id="cd23767">
    <property type="entry name" value="IQCD"/>
    <property type="match status" value="1"/>
</dbReference>
<dbReference type="Proteomes" id="UP001168098">
    <property type="component" value="Unassembled WGS sequence"/>
</dbReference>
<dbReference type="SMART" id="SM00015">
    <property type="entry name" value="IQ"/>
    <property type="match status" value="2"/>
</dbReference>
<feature type="compositionally biased region" description="Basic and acidic residues" evidence="5">
    <location>
        <begin position="238"/>
        <end position="268"/>
    </location>
</feature>
<name>A0AA39DCQ9_VITRO</name>
<dbReference type="InterPro" id="IPR025064">
    <property type="entry name" value="DUF4005"/>
</dbReference>
<feature type="compositionally biased region" description="Polar residues" evidence="5">
    <location>
        <begin position="19"/>
        <end position="30"/>
    </location>
</feature>
<dbReference type="PANTHER" id="PTHR32295">
    <property type="entry name" value="IQ-DOMAIN 5-RELATED"/>
    <property type="match status" value="1"/>
</dbReference>
<comment type="caution">
    <text evidence="7">The sequence shown here is derived from an EMBL/GenBank/DDBJ whole genome shotgun (WGS) entry which is preliminary data.</text>
</comment>
<evidence type="ECO:0000256" key="3">
    <source>
        <dbReference type="ARBA" id="ARBA00024378"/>
    </source>
</evidence>
<organism evidence="7 8">
    <name type="scientific">Vitis rotundifolia</name>
    <name type="common">Muscadine grape</name>
    <dbReference type="NCBI Taxonomy" id="103349"/>
    <lineage>
        <taxon>Eukaryota</taxon>
        <taxon>Viridiplantae</taxon>
        <taxon>Streptophyta</taxon>
        <taxon>Embryophyta</taxon>
        <taxon>Tracheophyta</taxon>
        <taxon>Spermatophyta</taxon>
        <taxon>Magnoliopsida</taxon>
        <taxon>eudicotyledons</taxon>
        <taxon>Gunneridae</taxon>
        <taxon>Pentapetalae</taxon>
        <taxon>rosids</taxon>
        <taxon>Vitales</taxon>
        <taxon>Vitaceae</taxon>
        <taxon>Viteae</taxon>
        <taxon>Vitis</taxon>
    </lineage>
</organism>
<dbReference type="PANTHER" id="PTHR32295:SF174">
    <property type="entry name" value="PROTEIN IQ-DOMAIN 24"/>
    <property type="match status" value="1"/>
</dbReference>
<gene>
    <name evidence="7" type="ORF">PVL29_021254</name>
</gene>
<protein>
    <recommendedName>
        <fullName evidence="6">DUF4005 domain-containing protein</fullName>
    </recommendedName>
</protein>
<dbReference type="AlphaFoldDB" id="A0AA39DCQ9"/>
<comment type="subunit">
    <text evidence="3">Binds to multiple calmodulin (CaM) in the presence of Ca(2+) and CaM-like proteins.</text>
</comment>
<dbReference type="InterPro" id="IPR027417">
    <property type="entry name" value="P-loop_NTPase"/>
</dbReference>
<accession>A0AA39DCQ9</accession>
<dbReference type="SUPFAM" id="SSF52540">
    <property type="entry name" value="P-loop containing nucleoside triphosphate hydrolases"/>
    <property type="match status" value="1"/>
</dbReference>
<dbReference type="Gene3D" id="1.20.5.190">
    <property type="match status" value="1"/>
</dbReference>
<evidence type="ECO:0000313" key="8">
    <source>
        <dbReference type="Proteomes" id="UP001168098"/>
    </source>
</evidence>
<keyword evidence="8" id="KW-1185">Reference proteome</keyword>
<evidence type="ECO:0000256" key="4">
    <source>
        <dbReference type="ARBA" id="ARBA00045534"/>
    </source>
</evidence>
<feature type="region of interest" description="Disordered" evidence="5">
    <location>
        <begin position="336"/>
        <end position="359"/>
    </location>
</feature>
<evidence type="ECO:0000256" key="5">
    <source>
        <dbReference type="SAM" id="MobiDB-lite"/>
    </source>
</evidence>
<proteinExistence type="inferred from homology"/>
<dbReference type="Pfam" id="PF13178">
    <property type="entry name" value="DUF4005"/>
    <property type="match status" value="1"/>
</dbReference>
<dbReference type="PROSITE" id="PS50096">
    <property type="entry name" value="IQ"/>
    <property type="match status" value="2"/>
</dbReference>
<evidence type="ECO:0000256" key="2">
    <source>
        <dbReference type="ARBA" id="ARBA00024341"/>
    </source>
</evidence>